<keyword evidence="5 7" id="KW-1133">Transmembrane helix</keyword>
<organism evidence="10 11">
    <name type="scientific">Microbacterium phycohabitans</name>
    <dbReference type="NCBI Taxonomy" id="3075993"/>
    <lineage>
        <taxon>Bacteria</taxon>
        <taxon>Bacillati</taxon>
        <taxon>Actinomycetota</taxon>
        <taxon>Actinomycetes</taxon>
        <taxon>Micrococcales</taxon>
        <taxon>Microbacteriaceae</taxon>
        <taxon>Microbacterium</taxon>
    </lineage>
</organism>
<evidence type="ECO:0000313" key="10">
    <source>
        <dbReference type="EMBL" id="MDU0345411.1"/>
    </source>
</evidence>
<evidence type="ECO:0000256" key="1">
    <source>
        <dbReference type="ARBA" id="ARBA00004651"/>
    </source>
</evidence>
<proteinExistence type="inferred from homology"/>
<evidence type="ECO:0000256" key="7">
    <source>
        <dbReference type="RuleBase" id="RU363032"/>
    </source>
</evidence>
<evidence type="ECO:0000256" key="8">
    <source>
        <dbReference type="SAM" id="MobiDB-lite"/>
    </source>
</evidence>
<evidence type="ECO:0000256" key="2">
    <source>
        <dbReference type="ARBA" id="ARBA00022448"/>
    </source>
</evidence>
<keyword evidence="2 7" id="KW-0813">Transport</keyword>
<dbReference type="Pfam" id="PF00528">
    <property type="entry name" value="BPD_transp_1"/>
    <property type="match status" value="1"/>
</dbReference>
<evidence type="ECO:0000256" key="6">
    <source>
        <dbReference type="ARBA" id="ARBA00023136"/>
    </source>
</evidence>
<dbReference type="Proteomes" id="UP001261125">
    <property type="component" value="Unassembled WGS sequence"/>
</dbReference>
<feature type="transmembrane region" description="Helical" evidence="7">
    <location>
        <begin position="98"/>
        <end position="121"/>
    </location>
</feature>
<dbReference type="Gene3D" id="1.10.3720.10">
    <property type="entry name" value="MetI-like"/>
    <property type="match status" value="1"/>
</dbReference>
<keyword evidence="3" id="KW-1003">Cell membrane</keyword>
<dbReference type="PANTHER" id="PTHR43386">
    <property type="entry name" value="OLIGOPEPTIDE TRANSPORT SYSTEM PERMEASE PROTEIN APPC"/>
    <property type="match status" value="1"/>
</dbReference>
<feature type="region of interest" description="Disordered" evidence="8">
    <location>
        <begin position="1"/>
        <end position="27"/>
    </location>
</feature>
<name>A0ABU3SL50_9MICO</name>
<dbReference type="EMBL" id="JAWDIT010000002">
    <property type="protein sequence ID" value="MDU0345411.1"/>
    <property type="molecule type" value="Genomic_DNA"/>
</dbReference>
<feature type="transmembrane region" description="Helical" evidence="7">
    <location>
        <begin position="265"/>
        <end position="285"/>
    </location>
</feature>
<dbReference type="CDD" id="cd06261">
    <property type="entry name" value="TM_PBP2"/>
    <property type="match status" value="1"/>
</dbReference>
<keyword evidence="4 7" id="KW-0812">Transmembrane</keyword>
<reference evidence="10 11" key="1">
    <citation type="submission" date="2023-09" db="EMBL/GenBank/DDBJ databases">
        <title>Microbacterium fusihabitans sp. nov., Microbacterium phycihabitans sp. nov., and Microbacterium cervinum sp. nov., isolated from dried seaweeds of beach.</title>
        <authorList>
            <person name="Lee S.D."/>
        </authorList>
    </citation>
    <scope>NUCLEOTIDE SEQUENCE [LARGE SCALE GENOMIC DNA]</scope>
    <source>
        <strain evidence="10 11">KSW2-29</strain>
    </source>
</reference>
<feature type="domain" description="ABC transmembrane type-1" evidence="9">
    <location>
        <begin position="96"/>
        <end position="285"/>
    </location>
</feature>
<dbReference type="InterPro" id="IPR035906">
    <property type="entry name" value="MetI-like_sf"/>
</dbReference>
<evidence type="ECO:0000259" key="9">
    <source>
        <dbReference type="PROSITE" id="PS50928"/>
    </source>
</evidence>
<dbReference type="InterPro" id="IPR050366">
    <property type="entry name" value="BP-dependent_transpt_permease"/>
</dbReference>
<dbReference type="RefSeq" id="WP_298877026.1">
    <property type="nucleotide sequence ID" value="NZ_JAWDIT010000002.1"/>
</dbReference>
<comment type="subcellular location">
    <subcellularLocation>
        <location evidence="1 7">Cell membrane</location>
        <topology evidence="1 7">Multi-pass membrane protein</topology>
    </subcellularLocation>
</comment>
<sequence length="299" mass="31281">MSTTSLTARPEPGTAPEASVRERRARRERRPLEPGLVIGGALILLVALTALVSLIWTPYDPTLAVASDRLQPPSPAHWMGTDRYGRDVLSQVMAGAQITMLVGTIAVAIGLVIGAPLGILAGMRPKRAGVLVMGGSDVLMAFPGLLLAIVFGAIFGGGTVTAMIALGIGSAPAFARVARAGTMQVMSMDYVFAAKAANRPEVAIAVRHVLPNIGGMLIVQCSVNFAIAVLAEAGLSFLGLGTMPPTPSWGRMLLDSQQFLGTSDYLIIFPGLAIAIAVLGFNLFGDGLRDRLDPKLRSR</sequence>
<evidence type="ECO:0000256" key="4">
    <source>
        <dbReference type="ARBA" id="ARBA00022692"/>
    </source>
</evidence>
<protein>
    <submittedName>
        <fullName evidence="10">ABC transporter permease</fullName>
    </submittedName>
</protein>
<comment type="caution">
    <text evidence="10">The sequence shown here is derived from an EMBL/GenBank/DDBJ whole genome shotgun (WGS) entry which is preliminary data.</text>
</comment>
<dbReference type="SUPFAM" id="SSF161098">
    <property type="entry name" value="MetI-like"/>
    <property type="match status" value="1"/>
</dbReference>
<dbReference type="PANTHER" id="PTHR43386:SF25">
    <property type="entry name" value="PEPTIDE ABC TRANSPORTER PERMEASE PROTEIN"/>
    <property type="match status" value="1"/>
</dbReference>
<comment type="similarity">
    <text evidence="7">Belongs to the binding-protein-dependent transport system permease family.</text>
</comment>
<feature type="transmembrane region" description="Helical" evidence="7">
    <location>
        <begin position="225"/>
        <end position="245"/>
    </location>
</feature>
<keyword evidence="11" id="KW-1185">Reference proteome</keyword>
<accession>A0ABU3SL50</accession>
<dbReference type="InterPro" id="IPR000515">
    <property type="entry name" value="MetI-like"/>
</dbReference>
<evidence type="ECO:0000256" key="3">
    <source>
        <dbReference type="ARBA" id="ARBA00022475"/>
    </source>
</evidence>
<evidence type="ECO:0000313" key="11">
    <source>
        <dbReference type="Proteomes" id="UP001261125"/>
    </source>
</evidence>
<feature type="transmembrane region" description="Helical" evidence="7">
    <location>
        <begin position="160"/>
        <end position="178"/>
    </location>
</feature>
<keyword evidence="6 7" id="KW-0472">Membrane</keyword>
<gene>
    <name evidence="10" type="ORF">RWH44_06800</name>
</gene>
<feature type="transmembrane region" description="Helical" evidence="7">
    <location>
        <begin position="128"/>
        <end position="154"/>
    </location>
</feature>
<dbReference type="PROSITE" id="PS50928">
    <property type="entry name" value="ABC_TM1"/>
    <property type="match status" value="1"/>
</dbReference>
<feature type="transmembrane region" description="Helical" evidence="7">
    <location>
        <begin position="36"/>
        <end position="56"/>
    </location>
</feature>
<evidence type="ECO:0000256" key="5">
    <source>
        <dbReference type="ARBA" id="ARBA00022989"/>
    </source>
</evidence>